<evidence type="ECO:0000256" key="3">
    <source>
        <dbReference type="ARBA" id="ARBA00022692"/>
    </source>
</evidence>
<name>A0A1I3J5H8_9RHOB</name>
<dbReference type="STRING" id="390807.SAMN04488095_1210"/>
<accession>A0A1I3J5H8</accession>
<feature type="transmembrane region" description="Helical" evidence="7">
    <location>
        <begin position="206"/>
        <end position="226"/>
    </location>
</feature>
<keyword evidence="2" id="KW-1003">Cell membrane</keyword>
<dbReference type="AlphaFoldDB" id="A0A1I3J5H8"/>
<dbReference type="Pfam" id="PF03631">
    <property type="entry name" value="Virul_fac_BrkB"/>
    <property type="match status" value="1"/>
</dbReference>
<feature type="transmembrane region" description="Helical" evidence="7">
    <location>
        <begin position="52"/>
        <end position="82"/>
    </location>
</feature>
<feature type="transmembrane region" description="Helical" evidence="7">
    <location>
        <begin position="164"/>
        <end position="194"/>
    </location>
</feature>
<comment type="subcellular location">
    <subcellularLocation>
        <location evidence="1">Cell membrane</location>
        <topology evidence="1">Multi-pass membrane protein</topology>
    </subcellularLocation>
</comment>
<dbReference type="PANTHER" id="PTHR30213">
    <property type="entry name" value="INNER MEMBRANE PROTEIN YHJD"/>
    <property type="match status" value="1"/>
</dbReference>
<sequence>MSADARRLETTEEIAAREPGRGRDAARPLAIPARGWKDIFWRVKEEVAHDHVALTAAGVAFYGLLAVFPAITALMSLAGLLYDPEQVVDVLQGLTGLVPPDVAQILMDQATEVAGSQGSGLTLGFILGLSLALWSASTGVGSLIEGLNIAYDEVESRNFLHVKLLTIAFTLAMMIGLLIAVLLIVVLPLALSFMAFAPGFERGIRLVAYVPLILLFVGGLALFYRWGPDRAPARLKWLSPGTLFAVVLWLAASVGFSIYVQSFGSYNQTFGSLAGVVVLLLWLWLTAFVILLGGELNAEIEAQTARDTTTGPREPMGHRNAVKADTLGPAQ</sequence>
<keyword evidence="9" id="KW-1185">Reference proteome</keyword>
<evidence type="ECO:0000313" key="9">
    <source>
        <dbReference type="Proteomes" id="UP000199110"/>
    </source>
</evidence>
<dbReference type="PANTHER" id="PTHR30213:SF0">
    <property type="entry name" value="UPF0761 MEMBRANE PROTEIN YIHY"/>
    <property type="match status" value="1"/>
</dbReference>
<keyword evidence="4 7" id="KW-1133">Transmembrane helix</keyword>
<evidence type="ECO:0000256" key="2">
    <source>
        <dbReference type="ARBA" id="ARBA00022475"/>
    </source>
</evidence>
<dbReference type="RefSeq" id="WP_092778034.1">
    <property type="nucleotide sequence ID" value="NZ_FORA01000001.1"/>
</dbReference>
<evidence type="ECO:0000256" key="4">
    <source>
        <dbReference type="ARBA" id="ARBA00022989"/>
    </source>
</evidence>
<keyword evidence="3 7" id="KW-0812">Transmembrane</keyword>
<evidence type="ECO:0000313" key="8">
    <source>
        <dbReference type="EMBL" id="SFI55356.1"/>
    </source>
</evidence>
<dbReference type="NCBIfam" id="TIGR00765">
    <property type="entry name" value="yihY_not_rbn"/>
    <property type="match status" value="1"/>
</dbReference>
<dbReference type="PIRSF" id="PIRSF035875">
    <property type="entry name" value="RNase_BN"/>
    <property type="match status" value="1"/>
</dbReference>
<feature type="transmembrane region" description="Helical" evidence="7">
    <location>
        <begin position="121"/>
        <end position="144"/>
    </location>
</feature>
<protein>
    <submittedName>
        <fullName evidence="8">Membrane protein</fullName>
    </submittedName>
</protein>
<proteinExistence type="predicted"/>
<dbReference type="InterPro" id="IPR017039">
    <property type="entry name" value="Virul_fac_BrkB"/>
</dbReference>
<dbReference type="GO" id="GO:0005886">
    <property type="term" value="C:plasma membrane"/>
    <property type="evidence" value="ECO:0007669"/>
    <property type="project" value="UniProtKB-SubCell"/>
</dbReference>
<dbReference type="EMBL" id="FORA01000001">
    <property type="protein sequence ID" value="SFI55356.1"/>
    <property type="molecule type" value="Genomic_DNA"/>
</dbReference>
<evidence type="ECO:0000256" key="6">
    <source>
        <dbReference type="SAM" id="MobiDB-lite"/>
    </source>
</evidence>
<feature type="region of interest" description="Disordered" evidence="6">
    <location>
        <begin position="305"/>
        <end position="331"/>
    </location>
</feature>
<evidence type="ECO:0000256" key="1">
    <source>
        <dbReference type="ARBA" id="ARBA00004651"/>
    </source>
</evidence>
<dbReference type="OrthoDB" id="9781030at2"/>
<feature type="transmembrane region" description="Helical" evidence="7">
    <location>
        <begin position="238"/>
        <end position="260"/>
    </location>
</feature>
<organism evidence="8 9">
    <name type="scientific">Jannaschia pohangensis</name>
    <dbReference type="NCBI Taxonomy" id="390807"/>
    <lineage>
        <taxon>Bacteria</taxon>
        <taxon>Pseudomonadati</taxon>
        <taxon>Pseudomonadota</taxon>
        <taxon>Alphaproteobacteria</taxon>
        <taxon>Rhodobacterales</taxon>
        <taxon>Roseobacteraceae</taxon>
        <taxon>Jannaschia</taxon>
    </lineage>
</organism>
<keyword evidence="5 7" id="KW-0472">Membrane</keyword>
<reference evidence="8 9" key="1">
    <citation type="submission" date="2016-10" db="EMBL/GenBank/DDBJ databases">
        <authorList>
            <person name="de Groot N.N."/>
        </authorList>
    </citation>
    <scope>NUCLEOTIDE SEQUENCE [LARGE SCALE GENOMIC DNA]</scope>
    <source>
        <strain evidence="8 9">DSM 19073</strain>
    </source>
</reference>
<evidence type="ECO:0000256" key="7">
    <source>
        <dbReference type="SAM" id="Phobius"/>
    </source>
</evidence>
<gene>
    <name evidence="8" type="ORF">SAMN04488095_1210</name>
</gene>
<feature type="transmembrane region" description="Helical" evidence="7">
    <location>
        <begin position="272"/>
        <end position="293"/>
    </location>
</feature>
<dbReference type="Proteomes" id="UP000199110">
    <property type="component" value="Unassembled WGS sequence"/>
</dbReference>
<evidence type="ECO:0000256" key="5">
    <source>
        <dbReference type="ARBA" id="ARBA00023136"/>
    </source>
</evidence>